<evidence type="ECO:0000256" key="3">
    <source>
        <dbReference type="ARBA" id="ARBA00022857"/>
    </source>
</evidence>
<evidence type="ECO:0000256" key="4">
    <source>
        <dbReference type="ARBA" id="ARBA00023002"/>
    </source>
</evidence>
<sequence length="224" mass="25006">MTLQVAENTDIELEHRKAREAILRVRHEVASADPDTLRMLFTEARTHNGWLDRPVTDEQLHQVYELAKFGPTALNLQSLRIRFLRSAEAKEKLRPALSPNNVDKTMSAPVVAIFASDTEFWRHFPKTFPHNPAVAGLFSDNQEAAVGTATMNATLQIAYFIIAARAVGLDCGPMGGFDKAKVDEAFFAGTTHRSLLVCNLGFGDPEKVFRRLPRLDFDEVAEVL</sequence>
<evidence type="ECO:0000256" key="5">
    <source>
        <dbReference type="HAMAP-Rule" id="MF_01204"/>
    </source>
</evidence>
<name>A0A1H9JI25_9HYPH</name>
<dbReference type="RefSeq" id="WP_092496897.1">
    <property type="nucleotide sequence ID" value="NZ_FOFG01000008.1"/>
</dbReference>
<keyword evidence="8" id="KW-1185">Reference proteome</keyword>
<keyword evidence="3 5" id="KW-0521">NADP</keyword>
<dbReference type="AlphaFoldDB" id="A0A1H9JI25"/>
<dbReference type="NCBIfam" id="NF003768">
    <property type="entry name" value="PRK05365.1"/>
    <property type="match status" value="1"/>
</dbReference>
<dbReference type="InterPro" id="IPR029479">
    <property type="entry name" value="Nitroreductase"/>
</dbReference>
<evidence type="ECO:0000256" key="2">
    <source>
        <dbReference type="ARBA" id="ARBA00022643"/>
    </source>
</evidence>
<proteinExistence type="inferred from homology"/>
<keyword evidence="4 5" id="KW-0560">Oxidoreductase</keyword>
<dbReference type="InterPro" id="IPR050461">
    <property type="entry name" value="Nitroreductase_HadB/RutE"/>
</dbReference>
<dbReference type="InterPro" id="IPR023936">
    <property type="entry name" value="RutE-like"/>
</dbReference>
<dbReference type="HAMAP" id="MF_01204">
    <property type="entry name" value="Oxidoreductase_RutE_HadB"/>
    <property type="match status" value="1"/>
</dbReference>
<dbReference type="Proteomes" id="UP000199647">
    <property type="component" value="Unassembled WGS sequence"/>
</dbReference>
<keyword evidence="2 5" id="KW-0288">FMN</keyword>
<comment type="cofactor">
    <cofactor evidence="5">
        <name>FMN</name>
        <dbReference type="ChEBI" id="CHEBI:58210"/>
    </cofactor>
</comment>
<dbReference type="SUPFAM" id="SSF55469">
    <property type="entry name" value="FMN-dependent nitroreductase-like"/>
    <property type="match status" value="1"/>
</dbReference>
<evidence type="ECO:0000259" key="6">
    <source>
        <dbReference type="Pfam" id="PF00881"/>
    </source>
</evidence>
<dbReference type="PANTHER" id="PTHR43543:SF1">
    <property type="entry name" value="MALONIC SEMIALDEHYDE REDUCTASE RUTE-RELATED"/>
    <property type="match status" value="1"/>
</dbReference>
<protein>
    <recommendedName>
        <fullName evidence="5">Putative NADH dehydrogenase/NAD(P)H nitroreductase SAMN05216548_108133</fullName>
        <ecNumber evidence="5">1.-.-.-</ecNumber>
    </recommendedName>
</protein>
<dbReference type="EMBL" id="FOFG01000008">
    <property type="protein sequence ID" value="SEQ86439.1"/>
    <property type="molecule type" value="Genomic_DNA"/>
</dbReference>
<dbReference type="InterPro" id="IPR000415">
    <property type="entry name" value="Nitroreductase-like"/>
</dbReference>
<comment type="similarity">
    <text evidence="5">Belongs to the nitroreductase family. HadB/RutE subfamily.</text>
</comment>
<dbReference type="EC" id="1.-.-.-" evidence="5"/>
<dbReference type="CDD" id="cd02148">
    <property type="entry name" value="RutE-like"/>
    <property type="match status" value="1"/>
</dbReference>
<dbReference type="PANTHER" id="PTHR43543">
    <property type="entry name" value="MALONIC SEMIALDEHYDE REDUCTASE RUTE-RELATED"/>
    <property type="match status" value="1"/>
</dbReference>
<dbReference type="STRING" id="1855383.SAMN05216548_108133"/>
<evidence type="ECO:0000313" key="8">
    <source>
        <dbReference type="Proteomes" id="UP000199647"/>
    </source>
</evidence>
<feature type="domain" description="Nitroreductase" evidence="6">
    <location>
        <begin position="51"/>
        <end position="201"/>
    </location>
</feature>
<dbReference type="GO" id="GO:0016491">
    <property type="term" value="F:oxidoreductase activity"/>
    <property type="evidence" value="ECO:0007669"/>
    <property type="project" value="UniProtKB-UniRule"/>
</dbReference>
<evidence type="ECO:0000256" key="1">
    <source>
        <dbReference type="ARBA" id="ARBA00022630"/>
    </source>
</evidence>
<keyword evidence="5" id="KW-0520">NAD</keyword>
<keyword evidence="1 5" id="KW-0285">Flavoprotein</keyword>
<gene>
    <name evidence="7" type="ORF">SAMN05216548_108133</name>
</gene>
<reference evidence="7 8" key="1">
    <citation type="submission" date="2016-10" db="EMBL/GenBank/DDBJ databases">
        <authorList>
            <person name="de Groot N.N."/>
        </authorList>
    </citation>
    <scope>NUCLEOTIDE SEQUENCE [LARGE SCALE GENOMIC DNA]</scope>
    <source>
        <strain evidence="7 8">A52C2</strain>
    </source>
</reference>
<organism evidence="7 8">
    <name type="scientific">Faunimonas pinastri</name>
    <dbReference type="NCBI Taxonomy" id="1855383"/>
    <lineage>
        <taxon>Bacteria</taxon>
        <taxon>Pseudomonadati</taxon>
        <taxon>Pseudomonadota</taxon>
        <taxon>Alphaproteobacteria</taxon>
        <taxon>Hyphomicrobiales</taxon>
        <taxon>Afifellaceae</taxon>
        <taxon>Faunimonas</taxon>
    </lineage>
</organism>
<dbReference type="OrthoDB" id="9784375at2"/>
<dbReference type="Pfam" id="PF00881">
    <property type="entry name" value="Nitroreductase"/>
    <property type="match status" value="1"/>
</dbReference>
<evidence type="ECO:0000313" key="7">
    <source>
        <dbReference type="EMBL" id="SEQ86439.1"/>
    </source>
</evidence>
<accession>A0A1H9JI25</accession>
<dbReference type="Gene3D" id="3.40.109.10">
    <property type="entry name" value="NADH Oxidase"/>
    <property type="match status" value="1"/>
</dbReference>